<comment type="caution">
    <text evidence="5">The sequence shown here is derived from an EMBL/GenBank/DDBJ whole genome shotgun (WGS) entry which is preliminary data.</text>
</comment>
<dbReference type="PANTHER" id="PTHR32305:SF17">
    <property type="entry name" value="TRNA NUCLEASE WAPA"/>
    <property type="match status" value="1"/>
</dbReference>
<sequence>MGLPGRPENQRSGGYAFFTLEGHNRMTRRRHRLAGAGIAFAIVSTLVTVLPEAAVAAPEAEFTPRTEKSVPVKTVPPAPVAPDAAEEKALKGSPKVTFPAPATTELGAQQRAAASGPIRVSRKDNARAATDSTIRVEVLPKRLDGPAFRLSGAENQELAVEVDYSGFRDAYGGDWANRLKLAILPDCALNTPEAVDCQPKTLSTRNDGSGTLSADVTPSANQLFAVTAGPSSGAGDLGASSLSPGSTWSSGASSGDFSWQYEMDAAPALEGPEPELELSYSSGSVDAHTSATNNQPSWAGEGFDLNPGGYIERRYASCSTDTKDSNTTKKTGDLCWRTDNATLQLNGSGGELVRDDTTGAWRLRSDDGSKIERLSGKDNGDNNGEAWKITTKDGTQYFFGLNKLPGWVTGKQATNSTWTAPVFGNHSGEDCYKAGSFDTSWCPQAWRWNLDYVVDANGNTMSYFYKTDTNNYARNMTATKVSSYVRDGYLERIEYGQKDGEVYTKPAIGQVAFTVADRCIPGTDCVTSKPENWPDTPLDQLCTSTTNCSGKYTPTFWSQKRLAKVTTKVWNNTAFKNVDEWAFTHSFPAPGDGTRAGMWLASIKRTGLVGGTASLPEINFDGVQMSNRVDGIEGIPPMNWWRLKAIRTETGGEIAVNYMPKECAAPSNLPVEDNNAKRCHPLKWTPDSLDDLAKERMDWFHKYVVADVSEKDLTTGLAPQVTEMKYVGTPAWHHDEEDGLIPAERKSWSQWRGYDRVQTIKGQPGGEREQTETLFFRGMDEDKTAAGGVKDVKVVDSNGVAVEDSNELAGVERERITYDKAGGKVAERAITDQWVSEPTATRVRSWGTTRSRKTGEAAVRQTEVHPDGAQFKSGTNNVFDANGLLIRTENLHDLNNPNDDTCTRYSYTQNPQTYVLDVKYQEETVRVACDKTPSLPADLVDIERTYYDDSDTLGAPPVRGEPTRRDEFSGWANGAATFKTVGRTKYDGYGRPIEAYDVFGKKSTTKFESTVGGPLTKVTTTNPLGHVSSTDYEPAWGEPTAITDTNGKRTEKVFDPLGRVIKSWLPGRDRSQSPSTEHSYLVRTNGPNAVINKTLQPDGQYVTDIDLLDGQMRERQSQDPAPGGGRVITDTIYDSRGLEIKTNGPYYNDAPPGTDIVTPDEAMLPAQTVFEYDGEDRLTAEIFKVEGVEKWRTTHSYSGSRYDIDPPDGATPTSKFMDAEGRLVELRQYKGNSPTGEYDKTTYTYTPHGQLETVTDPAGNVWRHEYDLLGREVKTTDPDRGVTEFTYDQADHVATKKDAKGNVLAFAYDDIGRNTAIHEGSLTGPKRAEWTFDKLADGTPVPGVSTSSTRYVNGNAYTQTITGVDAGNRPTGMSITIPASEGKLAGTYKFSTSYRQDGDIATATMPAAGGLAEETLTYGYNSLGLPTTLTGKTSYVTNTTYTPYSEPQQVMLSAGGKWVKRSAEYEIGTRRLMRTVTERETPGRMVANTSFTYDAAGNITRIHNQPGADTGEPADTQCFQHDYLRRMTGAWTPRDGNCATQPSSAGLGGPAPYWHGWAYDKAGNRTSETKVTPDGKTTSSVYTYPAPGQARPHAVQKVTTTGPQGTKVDDYGYDENGNTTARKGQTLEWDLEGQMTKVTEGTKVTSYVYDADGERMIRRDGSGTTLYLGTTEVLLTPAGVLQGTRHYVHDEETVAVRTSDGKLHWLDPNHVGTAELSIDADTQEVTRRRTDPFGSVRGTAPSSWPSQQGFVGGTIDADTGLTQLGERAYDPSTGKFISPDPEIDFTEPQQMNAYAYANNNPVTYSDPDGRFWVIVARVVATKVLVPVLKKYVVPVLKRVMVWVGKKIVSGLAWLAKKIGIKWVQVARWVTVMVVKKVRVWVSKIVKTVKKSRIWKEAKKKIAKWIGKKNVQRIKKAIQKVKRIYKKIKEKVKKKRDEWRKRQREQKRGPRPDLFATGKNTTVGPQVNPNRKGKDFEVDGDDVLPQPNKNGEYLGHSTFDNEDALKKHTSGGPMWRLPANAELPEGLDWVNDNDPPGHYTIYATRRMKFSEYKEKIETLPWKYVKKVKSTRPRG</sequence>
<feature type="region of interest" description="Disordered" evidence="2">
    <location>
        <begin position="1934"/>
        <end position="1972"/>
    </location>
</feature>
<name>A0A428ZBK6_KIBAR</name>
<evidence type="ECO:0000259" key="4">
    <source>
        <dbReference type="Pfam" id="PF25023"/>
    </source>
</evidence>
<feature type="compositionally biased region" description="Polar residues" evidence="2">
    <location>
        <begin position="1957"/>
        <end position="1968"/>
    </location>
</feature>
<dbReference type="PANTHER" id="PTHR32305">
    <property type="match status" value="1"/>
</dbReference>
<dbReference type="Gene3D" id="2.180.10.10">
    <property type="entry name" value="RHS repeat-associated core"/>
    <property type="match status" value="2"/>
</dbReference>
<feature type="transmembrane region" description="Helical" evidence="3">
    <location>
        <begin position="33"/>
        <end position="50"/>
    </location>
</feature>
<dbReference type="Proteomes" id="UP000287547">
    <property type="component" value="Unassembled WGS sequence"/>
</dbReference>
<protein>
    <recommendedName>
        <fullName evidence="4">Teneurin-like YD-shell domain-containing protein</fullName>
    </recommendedName>
</protein>
<dbReference type="EMBL" id="QHKI01000012">
    <property type="protein sequence ID" value="RSM85426.1"/>
    <property type="molecule type" value="Genomic_DNA"/>
</dbReference>
<evidence type="ECO:0000256" key="1">
    <source>
        <dbReference type="ARBA" id="ARBA00022737"/>
    </source>
</evidence>
<dbReference type="NCBIfam" id="TIGR01643">
    <property type="entry name" value="YD_repeat_2x"/>
    <property type="match status" value="2"/>
</dbReference>
<feature type="domain" description="Teneurin-like YD-shell" evidence="4">
    <location>
        <begin position="1607"/>
        <end position="1802"/>
    </location>
</feature>
<feature type="compositionally biased region" description="Low complexity" evidence="2">
    <location>
        <begin position="269"/>
        <end position="284"/>
    </location>
</feature>
<feature type="compositionally biased region" description="Polar residues" evidence="2">
    <location>
        <begin position="287"/>
        <end position="297"/>
    </location>
</feature>
<gene>
    <name evidence="5" type="ORF">DMH04_16860</name>
</gene>
<dbReference type="InterPro" id="IPR022385">
    <property type="entry name" value="Rhs_assc_core"/>
</dbReference>
<keyword evidence="3" id="KW-0812">Transmembrane</keyword>
<evidence type="ECO:0000313" key="5">
    <source>
        <dbReference type="EMBL" id="RSM85426.1"/>
    </source>
</evidence>
<keyword evidence="1" id="KW-0677">Repeat</keyword>
<keyword evidence="3" id="KW-0472">Membrane</keyword>
<dbReference type="Pfam" id="PF05593">
    <property type="entry name" value="RHS_repeat"/>
    <property type="match status" value="1"/>
</dbReference>
<dbReference type="InterPro" id="IPR006530">
    <property type="entry name" value="YD"/>
</dbReference>
<dbReference type="InterPro" id="IPR050708">
    <property type="entry name" value="T6SS_VgrG/RHS"/>
</dbReference>
<evidence type="ECO:0000313" key="6">
    <source>
        <dbReference type="Proteomes" id="UP000287547"/>
    </source>
</evidence>
<dbReference type="InterPro" id="IPR056823">
    <property type="entry name" value="TEN-like_YD-shell"/>
</dbReference>
<feature type="region of interest" description="Disordered" evidence="2">
    <location>
        <begin position="1584"/>
        <end position="1619"/>
    </location>
</feature>
<feature type="region of interest" description="Disordered" evidence="2">
    <location>
        <begin position="1021"/>
        <end position="1044"/>
    </location>
</feature>
<dbReference type="OrthoDB" id="291011at2"/>
<dbReference type="NCBIfam" id="TIGR03696">
    <property type="entry name" value="Rhs_assc_core"/>
    <property type="match status" value="1"/>
</dbReference>
<organism evidence="5 6">
    <name type="scientific">Kibdelosporangium aridum</name>
    <dbReference type="NCBI Taxonomy" id="2030"/>
    <lineage>
        <taxon>Bacteria</taxon>
        <taxon>Bacillati</taxon>
        <taxon>Actinomycetota</taxon>
        <taxon>Actinomycetes</taxon>
        <taxon>Pseudonocardiales</taxon>
        <taxon>Pseudonocardiaceae</taxon>
        <taxon>Kibdelosporangium</taxon>
    </lineage>
</organism>
<feature type="region of interest" description="Disordered" evidence="2">
    <location>
        <begin position="269"/>
        <end position="301"/>
    </location>
</feature>
<keyword evidence="3" id="KW-1133">Transmembrane helix</keyword>
<feature type="compositionally biased region" description="Polar residues" evidence="2">
    <location>
        <begin position="1021"/>
        <end position="1031"/>
    </location>
</feature>
<dbReference type="InterPro" id="IPR031325">
    <property type="entry name" value="RHS_repeat"/>
</dbReference>
<reference evidence="5 6" key="1">
    <citation type="submission" date="2018-05" db="EMBL/GenBank/DDBJ databases">
        <title>Evolution of GPA BGCs.</title>
        <authorList>
            <person name="Waglechner N."/>
            <person name="Wright G.D."/>
        </authorList>
    </citation>
    <scope>NUCLEOTIDE SEQUENCE [LARGE SCALE GENOMIC DNA]</scope>
    <source>
        <strain evidence="5 6">A82846</strain>
    </source>
</reference>
<feature type="compositionally biased region" description="Basic and acidic residues" evidence="2">
    <location>
        <begin position="1934"/>
        <end position="1950"/>
    </location>
</feature>
<evidence type="ECO:0000256" key="2">
    <source>
        <dbReference type="SAM" id="MobiDB-lite"/>
    </source>
</evidence>
<proteinExistence type="predicted"/>
<accession>A0A428ZBK6</accession>
<evidence type="ECO:0000256" key="3">
    <source>
        <dbReference type="SAM" id="Phobius"/>
    </source>
</evidence>
<dbReference type="Pfam" id="PF25023">
    <property type="entry name" value="TEN_YD-shell"/>
    <property type="match status" value="1"/>
</dbReference>